<sequence length="541" mass="63426">MSKILSNFILKKIFYYLINYYKYTFKENSFNRFLSKYYFICKQWSNLIRTQIKLPKIIVNSFKSLNQYDSLKKAGFNKLQVIFDIYEFSAPVERIIRNSHLAGNIYHLKYFPVTTTTDIHLLENTKTLSVSNQFLESLVYRDQKDLYKQYKSLNDLYPRLKRLNFSFYMGSPLTQNLLVPDYKLSIVGGGYLPVLPTHLWHNLRKLKISSFFKITIAQFSKSLQECVSLESLSLYSNFYHEGNTLEELFKSLTTLPLLQSLKIIGYSKSDYDVNYFLGFNRFKLFLFSPNSKIKKIHFFRVDFVSDTEKVLLNDDLYHPGSCNSSLVQLKLDHCKCNNFDRLNAILNGCLSLTSLSWLSLNFGTFKEDPLPPGVKLHLSLQRQQTLPNLTKFHIKTLQLTGYTPTEIWKQIEGLEHLESLCCSFDDAITLEFSNQILNSSRQLKQLQFDMLFNGQQQSQSDLLQFIIHCLQRPTTRTFKLTRPADSLIQKQFESLFQKRFDDFTSILYNHSALVDIQISTCFYNSKYPENLKNLIKDTLYC</sequence>
<proteinExistence type="predicted"/>
<reference evidence="1 2" key="1">
    <citation type="submission" date="2015-12" db="EMBL/GenBank/DDBJ databases">
        <title>Dictyostelia acquired genes for synthesis and detection of signals that induce cell-type specialization by lateral gene transfer from prokaryotes.</title>
        <authorList>
            <person name="Gloeckner G."/>
            <person name="Schaap P."/>
        </authorList>
    </citation>
    <scope>NUCLEOTIDE SEQUENCE [LARGE SCALE GENOMIC DNA]</scope>
    <source>
        <strain evidence="1 2">TK</strain>
    </source>
</reference>
<dbReference type="Proteomes" id="UP000076078">
    <property type="component" value="Unassembled WGS sequence"/>
</dbReference>
<dbReference type="SUPFAM" id="SSF52047">
    <property type="entry name" value="RNI-like"/>
    <property type="match status" value="1"/>
</dbReference>
<accession>A0A152A4C5</accession>
<protein>
    <submittedName>
        <fullName evidence="1">Uncharacterized protein</fullName>
    </submittedName>
</protein>
<dbReference type="AlphaFoldDB" id="A0A152A4C5"/>
<evidence type="ECO:0000313" key="2">
    <source>
        <dbReference type="Proteomes" id="UP000076078"/>
    </source>
</evidence>
<evidence type="ECO:0000313" key="1">
    <source>
        <dbReference type="EMBL" id="KYR00925.1"/>
    </source>
</evidence>
<keyword evidence="2" id="KW-1185">Reference proteome</keyword>
<dbReference type="InterPro" id="IPR032675">
    <property type="entry name" value="LRR_dom_sf"/>
</dbReference>
<dbReference type="InParanoid" id="A0A152A4C5"/>
<organism evidence="1 2">
    <name type="scientific">Tieghemostelium lacteum</name>
    <name type="common">Slime mold</name>
    <name type="synonym">Dictyostelium lacteum</name>
    <dbReference type="NCBI Taxonomy" id="361077"/>
    <lineage>
        <taxon>Eukaryota</taxon>
        <taxon>Amoebozoa</taxon>
        <taxon>Evosea</taxon>
        <taxon>Eumycetozoa</taxon>
        <taxon>Dictyostelia</taxon>
        <taxon>Dictyosteliales</taxon>
        <taxon>Raperosteliaceae</taxon>
        <taxon>Tieghemostelium</taxon>
    </lineage>
</organism>
<dbReference type="Gene3D" id="3.80.10.10">
    <property type="entry name" value="Ribonuclease Inhibitor"/>
    <property type="match status" value="1"/>
</dbReference>
<dbReference type="EMBL" id="LODT01000013">
    <property type="protein sequence ID" value="KYR00925.1"/>
    <property type="molecule type" value="Genomic_DNA"/>
</dbReference>
<comment type="caution">
    <text evidence="1">The sequence shown here is derived from an EMBL/GenBank/DDBJ whole genome shotgun (WGS) entry which is preliminary data.</text>
</comment>
<name>A0A152A4C5_TIELA</name>
<gene>
    <name evidence="1" type="ORF">DLAC_11535</name>
</gene>